<evidence type="ECO:0000256" key="3">
    <source>
        <dbReference type="ARBA" id="ARBA00010281"/>
    </source>
</evidence>
<evidence type="ECO:0000256" key="4">
    <source>
        <dbReference type="ARBA" id="ARBA00022676"/>
    </source>
</evidence>
<dbReference type="PANTHER" id="PTHR45825">
    <property type="entry name" value="GRANULE-BOUND STARCH SYNTHASE 1, CHLOROPLASTIC/AMYLOPLASTIC"/>
    <property type="match status" value="1"/>
</dbReference>
<sequence length="483" mass="55681">MKDCLKVLLVASEAAPFVKSGGLGDVAGSLPKALRAQGVDIRVVIPRYMTVKNEEMYGVEYLGEFPVHLLWRTQQAKILVKNGEVPVYFIENDFYFGRGGLYGYGDDNERFAFFGRAVLDMMAMLDFYPDVIHCNDWQTGPVCMYLKEIYRKMIYYSKMKTLFTIHNLQYQGNFDKSTMELLGVPYYCYENGNVEFYGNVSYMKMGLVYADRISTVSQTYAREIQTWQYGYGMDGLLNSRKNVLSGIINGIDYKANDPATDQRIPCNYDAEHLEGKREMKRRLQERLGLEQRDVPIIGMITRLADQKGLDILSYVFDEMMNRDVQFVLLGTGENRFEYLFRSMEERYRGRVSANIFFDEKLAQWIYAGSDLFLMPSLFEPCGLGQMFSLRYGTVPIVRKTGGLADTIFPYNTETKEGNGFLFETYDGNGLLWAVDQALGVYHMGREEWEHVVKNAMASNYSWEHSALEYIKLYESLRDEGTEL</sequence>
<dbReference type="NCBIfam" id="TIGR02095">
    <property type="entry name" value="glgA"/>
    <property type="match status" value="1"/>
</dbReference>
<dbReference type="CDD" id="cd03791">
    <property type="entry name" value="GT5_Glycogen_synthase_DULL1-like"/>
    <property type="match status" value="1"/>
</dbReference>
<dbReference type="EMBL" id="JACSNV010000029">
    <property type="protein sequence ID" value="MBM6878944.1"/>
    <property type="molecule type" value="Genomic_DNA"/>
</dbReference>
<protein>
    <recommendedName>
        <fullName evidence="7">Glycogen synthase</fullName>
        <ecNumber evidence="7">2.4.1.21</ecNumber>
    </recommendedName>
    <alternativeName>
        <fullName evidence="7">Starch [bacterial glycogen] synthase</fullName>
    </alternativeName>
</protein>
<reference evidence="10 11" key="1">
    <citation type="journal article" date="2021" name="Sci. Rep.">
        <title>The distribution of antibiotic resistance genes in chicken gut microbiota commensals.</title>
        <authorList>
            <person name="Juricova H."/>
            <person name="Matiasovicova J."/>
            <person name="Kubasova T."/>
            <person name="Cejkova D."/>
            <person name="Rychlik I."/>
        </authorList>
    </citation>
    <scope>NUCLEOTIDE SEQUENCE [LARGE SCALE GENOMIC DNA]</scope>
    <source>
        <strain evidence="10 11">An431b</strain>
    </source>
</reference>
<accession>A0ABS2GEM8</accession>
<dbReference type="InterPro" id="IPR013534">
    <property type="entry name" value="Starch_synth_cat_dom"/>
</dbReference>
<feature type="binding site" evidence="7">
    <location>
        <position position="19"/>
    </location>
    <ligand>
        <name>ADP-alpha-D-glucose</name>
        <dbReference type="ChEBI" id="CHEBI:57498"/>
    </ligand>
</feature>
<keyword evidence="6 7" id="KW-0320">Glycogen biosynthesis</keyword>
<name>A0ABS2GEM8_9FIRM</name>
<evidence type="ECO:0000313" key="10">
    <source>
        <dbReference type="EMBL" id="MBM6878944.1"/>
    </source>
</evidence>
<gene>
    <name evidence="7 10" type="primary">glgA</name>
    <name evidence="10" type="ORF">H9X83_12460</name>
</gene>
<evidence type="ECO:0000256" key="2">
    <source>
        <dbReference type="ARBA" id="ARBA00002764"/>
    </source>
</evidence>
<dbReference type="Pfam" id="PF08323">
    <property type="entry name" value="Glyco_transf_5"/>
    <property type="match status" value="1"/>
</dbReference>
<dbReference type="HAMAP" id="MF_00484">
    <property type="entry name" value="Glycogen_synth"/>
    <property type="match status" value="1"/>
</dbReference>
<dbReference type="NCBIfam" id="NF001899">
    <property type="entry name" value="PRK00654.1-2"/>
    <property type="match status" value="1"/>
</dbReference>
<dbReference type="Proteomes" id="UP000729290">
    <property type="component" value="Unassembled WGS sequence"/>
</dbReference>
<evidence type="ECO:0000259" key="9">
    <source>
        <dbReference type="Pfam" id="PF08323"/>
    </source>
</evidence>
<evidence type="ECO:0000256" key="6">
    <source>
        <dbReference type="ARBA" id="ARBA00023056"/>
    </source>
</evidence>
<comment type="function">
    <text evidence="2 7">Synthesizes alpha-1,4-glucan chains using ADP-glucose.</text>
</comment>
<organism evidence="10 11">
    <name type="scientific">Anaerotignum lactatifermentans</name>
    <dbReference type="NCBI Taxonomy" id="160404"/>
    <lineage>
        <taxon>Bacteria</taxon>
        <taxon>Bacillati</taxon>
        <taxon>Bacillota</taxon>
        <taxon>Clostridia</taxon>
        <taxon>Lachnospirales</taxon>
        <taxon>Anaerotignaceae</taxon>
        <taxon>Anaerotignum</taxon>
    </lineage>
</organism>
<feature type="domain" description="Glycosyl transferase family 1" evidence="8">
    <location>
        <begin position="292"/>
        <end position="438"/>
    </location>
</feature>
<dbReference type="Gene3D" id="3.40.50.2000">
    <property type="entry name" value="Glycogen Phosphorylase B"/>
    <property type="match status" value="2"/>
</dbReference>
<comment type="similarity">
    <text evidence="3 7">Belongs to the glycosyltransferase 1 family. Bacterial/plant glycogen synthase subfamily.</text>
</comment>
<comment type="pathway">
    <text evidence="7">Glycan biosynthesis; glycogen biosynthesis.</text>
</comment>
<dbReference type="InterPro" id="IPR001296">
    <property type="entry name" value="Glyco_trans_1"/>
</dbReference>
<dbReference type="SUPFAM" id="SSF53756">
    <property type="entry name" value="UDP-Glycosyltransferase/glycogen phosphorylase"/>
    <property type="match status" value="1"/>
</dbReference>
<keyword evidence="4 7" id="KW-0328">Glycosyltransferase</keyword>
<evidence type="ECO:0000256" key="7">
    <source>
        <dbReference type="HAMAP-Rule" id="MF_00484"/>
    </source>
</evidence>
<evidence type="ECO:0000313" key="11">
    <source>
        <dbReference type="Proteomes" id="UP000729290"/>
    </source>
</evidence>
<dbReference type="InterPro" id="IPR011835">
    <property type="entry name" value="GS/SS"/>
</dbReference>
<evidence type="ECO:0000256" key="5">
    <source>
        <dbReference type="ARBA" id="ARBA00022679"/>
    </source>
</evidence>
<keyword evidence="5 7" id="KW-0808">Transferase</keyword>
<dbReference type="PANTHER" id="PTHR45825:SF11">
    <property type="entry name" value="ALPHA AMYLASE DOMAIN-CONTAINING PROTEIN"/>
    <property type="match status" value="1"/>
</dbReference>
<comment type="caution">
    <text evidence="10">The sequence shown here is derived from an EMBL/GenBank/DDBJ whole genome shotgun (WGS) entry which is preliminary data.</text>
</comment>
<dbReference type="NCBIfam" id="NF001898">
    <property type="entry name" value="PRK00654.1-1"/>
    <property type="match status" value="1"/>
</dbReference>
<dbReference type="Pfam" id="PF00534">
    <property type="entry name" value="Glycos_transf_1"/>
    <property type="match status" value="1"/>
</dbReference>
<keyword evidence="11" id="KW-1185">Reference proteome</keyword>
<feature type="domain" description="Starch synthase catalytic" evidence="9">
    <location>
        <begin position="6"/>
        <end position="238"/>
    </location>
</feature>
<evidence type="ECO:0000259" key="8">
    <source>
        <dbReference type="Pfam" id="PF00534"/>
    </source>
</evidence>
<evidence type="ECO:0000256" key="1">
    <source>
        <dbReference type="ARBA" id="ARBA00001478"/>
    </source>
</evidence>
<dbReference type="GO" id="GO:0009011">
    <property type="term" value="F:alpha-1,4-glucan glucosyltransferase (ADP-glucose donor) activity"/>
    <property type="evidence" value="ECO:0007669"/>
    <property type="project" value="UniProtKB-EC"/>
</dbReference>
<dbReference type="EC" id="2.4.1.21" evidence="7"/>
<comment type="catalytic activity">
    <reaction evidence="1 7">
        <text>[(1-&gt;4)-alpha-D-glucosyl](n) + ADP-alpha-D-glucose = [(1-&gt;4)-alpha-D-glucosyl](n+1) + ADP + H(+)</text>
        <dbReference type="Rhea" id="RHEA:18189"/>
        <dbReference type="Rhea" id="RHEA-COMP:9584"/>
        <dbReference type="Rhea" id="RHEA-COMP:9587"/>
        <dbReference type="ChEBI" id="CHEBI:15378"/>
        <dbReference type="ChEBI" id="CHEBI:15444"/>
        <dbReference type="ChEBI" id="CHEBI:57498"/>
        <dbReference type="ChEBI" id="CHEBI:456216"/>
        <dbReference type="EC" id="2.4.1.21"/>
    </reaction>
</comment>
<proteinExistence type="inferred from homology"/>